<dbReference type="SUPFAM" id="SSF161098">
    <property type="entry name" value="MetI-like"/>
    <property type="match status" value="1"/>
</dbReference>
<dbReference type="InterPro" id="IPR000515">
    <property type="entry name" value="MetI-like"/>
</dbReference>
<feature type="domain" description="ABC transmembrane type-1" evidence="8">
    <location>
        <begin position="73"/>
        <end position="285"/>
    </location>
</feature>
<sequence length="300" mass="33468">MSMSTGEKVLQFVIYVLLILLGFVTLYPFWNSLVISLNAGSDTSMGGITFWPRVFTFDNYKIVFEDGRMGHAFLLSISRVLLGTLLSTLFTSLMAYGLSKRHTMFRNQYMLFCVFTMFFQGGLIPFFMLNRDLGLQNTFWVMVIPGIVSVWNMIVFRTFFMELPDGLEESAKIDGCSDFGIFFRIVLPVSGPVFATLSLFTAVYHWNDWFTPAIFINNTELLPASAVLQQILNSNLATEMLNQATGGNAAAIDAMTKAATVTNKSLSMATMIVATVPIMAVYPFLQKYFVKGVMVGSLKG</sequence>
<feature type="transmembrane region" description="Helical" evidence="7">
    <location>
        <begin position="181"/>
        <end position="206"/>
    </location>
</feature>
<reference evidence="9 10" key="1">
    <citation type="submission" date="2020-01" db="EMBL/GenBank/DDBJ databases">
        <title>Paenibacillus sp. nov., isolated from tomato rhizosphere.</title>
        <authorList>
            <person name="Weon H.-Y."/>
            <person name="Lee S.A."/>
        </authorList>
    </citation>
    <scope>NUCLEOTIDE SEQUENCE [LARGE SCALE GENOMIC DNA]</scope>
    <source>
        <strain evidence="9 10">12200R-189</strain>
    </source>
</reference>
<feature type="transmembrane region" description="Helical" evidence="7">
    <location>
        <begin position="139"/>
        <end position="160"/>
    </location>
</feature>
<dbReference type="Pfam" id="PF00528">
    <property type="entry name" value="BPD_transp_1"/>
    <property type="match status" value="1"/>
</dbReference>
<dbReference type="AlphaFoldDB" id="A0A6C0G5Q5"/>
<keyword evidence="3" id="KW-1003">Cell membrane</keyword>
<name>A0A6C0G5Q5_9BACL</name>
<gene>
    <name evidence="9" type="ORF">GXP70_22545</name>
</gene>
<dbReference type="GO" id="GO:0005886">
    <property type="term" value="C:plasma membrane"/>
    <property type="evidence" value="ECO:0007669"/>
    <property type="project" value="UniProtKB-SubCell"/>
</dbReference>
<dbReference type="PANTHER" id="PTHR43744">
    <property type="entry name" value="ABC TRANSPORTER PERMEASE PROTEIN MG189-RELATED-RELATED"/>
    <property type="match status" value="1"/>
</dbReference>
<dbReference type="Gene3D" id="1.10.3720.10">
    <property type="entry name" value="MetI-like"/>
    <property type="match status" value="1"/>
</dbReference>
<evidence type="ECO:0000256" key="3">
    <source>
        <dbReference type="ARBA" id="ARBA00022475"/>
    </source>
</evidence>
<dbReference type="InterPro" id="IPR035906">
    <property type="entry name" value="MetI-like_sf"/>
</dbReference>
<protein>
    <submittedName>
        <fullName evidence="9">Carbohydrate ABC transporter permease</fullName>
    </submittedName>
</protein>
<keyword evidence="10" id="KW-1185">Reference proteome</keyword>
<dbReference type="GO" id="GO:0055085">
    <property type="term" value="P:transmembrane transport"/>
    <property type="evidence" value="ECO:0007669"/>
    <property type="project" value="InterPro"/>
</dbReference>
<keyword evidence="2 7" id="KW-0813">Transport</keyword>
<feature type="transmembrane region" description="Helical" evidence="7">
    <location>
        <begin position="265"/>
        <end position="285"/>
    </location>
</feature>
<evidence type="ECO:0000256" key="5">
    <source>
        <dbReference type="ARBA" id="ARBA00022989"/>
    </source>
</evidence>
<dbReference type="PANTHER" id="PTHR43744:SF9">
    <property type="entry name" value="POLYGALACTURONAN_RHAMNOGALACTURONAN TRANSPORT SYSTEM PERMEASE PROTEIN YTCP"/>
    <property type="match status" value="1"/>
</dbReference>
<evidence type="ECO:0000256" key="1">
    <source>
        <dbReference type="ARBA" id="ARBA00004651"/>
    </source>
</evidence>
<keyword evidence="5 7" id="KW-1133">Transmembrane helix</keyword>
<proteinExistence type="inferred from homology"/>
<evidence type="ECO:0000259" key="8">
    <source>
        <dbReference type="PROSITE" id="PS50928"/>
    </source>
</evidence>
<dbReference type="RefSeq" id="WP_162358923.1">
    <property type="nucleotide sequence ID" value="NZ_CP048209.1"/>
</dbReference>
<dbReference type="CDD" id="cd06261">
    <property type="entry name" value="TM_PBP2"/>
    <property type="match status" value="1"/>
</dbReference>
<comment type="similarity">
    <text evidence="7">Belongs to the binding-protein-dependent transport system permease family.</text>
</comment>
<organism evidence="9 10">
    <name type="scientific">Paenibacillus lycopersici</name>
    <dbReference type="NCBI Taxonomy" id="2704462"/>
    <lineage>
        <taxon>Bacteria</taxon>
        <taxon>Bacillati</taxon>
        <taxon>Bacillota</taxon>
        <taxon>Bacilli</taxon>
        <taxon>Bacillales</taxon>
        <taxon>Paenibacillaceae</taxon>
        <taxon>Paenibacillus</taxon>
    </lineage>
</organism>
<evidence type="ECO:0000313" key="10">
    <source>
        <dbReference type="Proteomes" id="UP000476064"/>
    </source>
</evidence>
<comment type="subcellular location">
    <subcellularLocation>
        <location evidence="1 7">Cell membrane</location>
        <topology evidence="1 7">Multi-pass membrane protein</topology>
    </subcellularLocation>
</comment>
<dbReference type="Proteomes" id="UP000476064">
    <property type="component" value="Chromosome"/>
</dbReference>
<keyword evidence="4 7" id="KW-0812">Transmembrane</keyword>
<evidence type="ECO:0000256" key="4">
    <source>
        <dbReference type="ARBA" id="ARBA00022692"/>
    </source>
</evidence>
<dbReference type="KEGG" id="plyc:GXP70_22545"/>
<accession>A0A6C0G5Q5</accession>
<evidence type="ECO:0000313" key="9">
    <source>
        <dbReference type="EMBL" id="QHT62490.1"/>
    </source>
</evidence>
<feature type="transmembrane region" description="Helical" evidence="7">
    <location>
        <begin position="73"/>
        <end position="97"/>
    </location>
</feature>
<evidence type="ECO:0000256" key="2">
    <source>
        <dbReference type="ARBA" id="ARBA00022448"/>
    </source>
</evidence>
<keyword evidence="6 7" id="KW-0472">Membrane</keyword>
<dbReference type="EMBL" id="CP048209">
    <property type="protein sequence ID" value="QHT62490.1"/>
    <property type="molecule type" value="Genomic_DNA"/>
</dbReference>
<feature type="transmembrane region" description="Helical" evidence="7">
    <location>
        <begin position="12"/>
        <end position="30"/>
    </location>
</feature>
<evidence type="ECO:0000256" key="7">
    <source>
        <dbReference type="RuleBase" id="RU363032"/>
    </source>
</evidence>
<feature type="transmembrane region" description="Helical" evidence="7">
    <location>
        <begin position="109"/>
        <end position="127"/>
    </location>
</feature>
<evidence type="ECO:0000256" key="6">
    <source>
        <dbReference type="ARBA" id="ARBA00023136"/>
    </source>
</evidence>
<dbReference type="PROSITE" id="PS50928">
    <property type="entry name" value="ABC_TM1"/>
    <property type="match status" value="1"/>
</dbReference>